<protein>
    <submittedName>
        <fullName evidence="1">Uncharacterized protein</fullName>
    </submittedName>
</protein>
<dbReference type="Proteomes" id="UP000183461">
    <property type="component" value="Unassembled WGS sequence"/>
</dbReference>
<evidence type="ECO:0000313" key="2">
    <source>
        <dbReference type="Proteomes" id="UP000183461"/>
    </source>
</evidence>
<evidence type="ECO:0000313" key="1">
    <source>
        <dbReference type="EMBL" id="SFW54380.1"/>
    </source>
</evidence>
<sequence>MKINVIGGEMDRREIDEYIKYASQKYVGRQIGEMDIIIDGEYVDLQVHFKDMDFQRAYRSADYLVNTMEKLNNAKQKEFSEKERHKV</sequence>
<dbReference type="RefSeq" id="WP_081367932.1">
    <property type="nucleotide sequence ID" value="NZ_FPIP01000013.1"/>
</dbReference>
<dbReference type="EMBL" id="FPIP01000013">
    <property type="protein sequence ID" value="SFW54380.1"/>
    <property type="molecule type" value="Genomic_DNA"/>
</dbReference>
<accession>A0A1K1Q3P2</accession>
<gene>
    <name evidence="1" type="ORF">SAMN02910280_0355</name>
</gene>
<name>A0A1K1Q3P2_RUMFL</name>
<reference evidence="2" key="1">
    <citation type="submission" date="2016-11" db="EMBL/GenBank/DDBJ databases">
        <authorList>
            <person name="Varghese N."/>
            <person name="Submissions S."/>
        </authorList>
    </citation>
    <scope>NUCLEOTIDE SEQUENCE [LARGE SCALE GENOMIC DNA]</scope>
    <source>
        <strain evidence="2">YL228</strain>
    </source>
</reference>
<organism evidence="1 2">
    <name type="scientific">Ruminococcus flavefaciens</name>
    <dbReference type="NCBI Taxonomy" id="1265"/>
    <lineage>
        <taxon>Bacteria</taxon>
        <taxon>Bacillati</taxon>
        <taxon>Bacillota</taxon>
        <taxon>Clostridia</taxon>
        <taxon>Eubacteriales</taxon>
        <taxon>Oscillospiraceae</taxon>
        <taxon>Ruminococcus</taxon>
    </lineage>
</organism>
<proteinExistence type="predicted"/>
<dbReference type="AlphaFoldDB" id="A0A1K1Q3P2"/>